<name>A0ABY8EAT7_9FIRM</name>
<evidence type="ECO:0000313" key="3">
    <source>
        <dbReference type="Proteomes" id="UP001222800"/>
    </source>
</evidence>
<dbReference type="InterPro" id="IPR035924">
    <property type="entry name" value="FlaG-like_sf"/>
</dbReference>
<feature type="region of interest" description="Disordered" evidence="1">
    <location>
        <begin position="1"/>
        <end position="41"/>
    </location>
</feature>
<dbReference type="PANTHER" id="PTHR37166:SF1">
    <property type="entry name" value="PROTEIN FLAG"/>
    <property type="match status" value="1"/>
</dbReference>
<proteinExistence type="predicted"/>
<organism evidence="2 3">
    <name type="scientific">Tepidibacter hydrothermalis</name>
    <dbReference type="NCBI Taxonomy" id="3036126"/>
    <lineage>
        <taxon>Bacteria</taxon>
        <taxon>Bacillati</taxon>
        <taxon>Bacillota</taxon>
        <taxon>Clostridia</taxon>
        <taxon>Peptostreptococcales</taxon>
        <taxon>Peptostreptococcaceae</taxon>
        <taxon>Tepidibacter</taxon>
    </lineage>
</organism>
<dbReference type="RefSeq" id="WP_277732008.1">
    <property type="nucleotide sequence ID" value="NZ_CP120733.1"/>
</dbReference>
<sequence>MRIDSSMVEKQFTGVKSEIHKSPKISQGKEDVVKQSEKKEENVSFPGEKKLIEAVEKANKDLVGANSHLKFSIHEKTKEIMIKIVDNDTDEVIKELPPENIVDMIAEMCEKAGIFVDKRG</sequence>
<dbReference type="EMBL" id="CP120733">
    <property type="protein sequence ID" value="WFD10031.1"/>
    <property type="molecule type" value="Genomic_DNA"/>
</dbReference>
<dbReference type="SUPFAM" id="SSF160214">
    <property type="entry name" value="FlaG-like"/>
    <property type="match status" value="1"/>
</dbReference>
<evidence type="ECO:0000313" key="2">
    <source>
        <dbReference type="EMBL" id="WFD10031.1"/>
    </source>
</evidence>
<dbReference type="Pfam" id="PF03646">
    <property type="entry name" value="FlaG"/>
    <property type="match status" value="1"/>
</dbReference>
<dbReference type="Proteomes" id="UP001222800">
    <property type="component" value="Chromosome"/>
</dbReference>
<accession>A0ABY8EAT7</accession>
<keyword evidence="2" id="KW-0966">Cell projection</keyword>
<feature type="compositionally biased region" description="Basic and acidic residues" evidence="1">
    <location>
        <begin position="17"/>
        <end position="41"/>
    </location>
</feature>
<gene>
    <name evidence="2" type="ORF">P4S50_16895</name>
</gene>
<keyword evidence="3" id="KW-1185">Reference proteome</keyword>
<reference evidence="2 3" key="1">
    <citation type="submission" date="2023-03" db="EMBL/GenBank/DDBJ databases">
        <title>Complete genome sequence of Tepidibacter sp. SWIR-1, isolated from a deep-sea hydrothermal vent.</title>
        <authorList>
            <person name="Li X."/>
        </authorList>
    </citation>
    <scope>NUCLEOTIDE SEQUENCE [LARGE SCALE GENOMIC DNA]</scope>
    <source>
        <strain evidence="2 3">SWIR-1</strain>
    </source>
</reference>
<evidence type="ECO:0000256" key="1">
    <source>
        <dbReference type="SAM" id="MobiDB-lite"/>
    </source>
</evidence>
<dbReference type="InterPro" id="IPR005186">
    <property type="entry name" value="FlaG"/>
</dbReference>
<keyword evidence="2" id="KW-0969">Cilium</keyword>
<protein>
    <submittedName>
        <fullName evidence="2">Flagellar protein FlaG</fullName>
    </submittedName>
</protein>
<keyword evidence="2" id="KW-0282">Flagellum</keyword>
<dbReference type="Gene3D" id="3.30.160.170">
    <property type="entry name" value="FlaG-like"/>
    <property type="match status" value="1"/>
</dbReference>
<dbReference type="PANTHER" id="PTHR37166">
    <property type="entry name" value="PROTEIN FLAG"/>
    <property type="match status" value="1"/>
</dbReference>